<name>A0A2N8U9Z2_9BASI</name>
<dbReference type="AlphaFoldDB" id="A0A2N8U9Z2"/>
<organism evidence="4 5">
    <name type="scientific">Sporisorium reilianum f. sp. reilianum</name>
    <dbReference type="NCBI Taxonomy" id="72559"/>
    <lineage>
        <taxon>Eukaryota</taxon>
        <taxon>Fungi</taxon>
        <taxon>Dikarya</taxon>
        <taxon>Basidiomycota</taxon>
        <taxon>Ustilaginomycotina</taxon>
        <taxon>Ustilaginomycetes</taxon>
        <taxon>Ustilaginales</taxon>
        <taxon>Ustilaginaceae</taxon>
        <taxon>Sporisorium</taxon>
    </lineage>
</organism>
<dbReference type="PANTHER" id="PTHR46652">
    <property type="entry name" value="LEUCINE-RICH REPEAT AND IQ DOMAIN-CONTAINING PROTEIN 1-RELATED"/>
    <property type="match status" value="1"/>
</dbReference>
<feature type="compositionally biased region" description="Basic residues" evidence="3">
    <location>
        <begin position="563"/>
        <end position="577"/>
    </location>
</feature>
<feature type="compositionally biased region" description="Low complexity" evidence="3">
    <location>
        <begin position="80"/>
        <end position="97"/>
    </location>
</feature>
<dbReference type="InterPro" id="IPR032675">
    <property type="entry name" value="LRR_dom_sf"/>
</dbReference>
<dbReference type="SMART" id="SM00369">
    <property type="entry name" value="LRR_TYP"/>
    <property type="match status" value="4"/>
</dbReference>
<feature type="compositionally biased region" description="Low complexity" evidence="3">
    <location>
        <begin position="23"/>
        <end position="41"/>
    </location>
</feature>
<keyword evidence="1" id="KW-0433">Leucine-rich repeat</keyword>
<evidence type="ECO:0008006" key="6">
    <source>
        <dbReference type="Google" id="ProtNLM"/>
    </source>
</evidence>
<proteinExistence type="predicted"/>
<dbReference type="PANTHER" id="PTHR46652:SF7">
    <property type="entry name" value="LEUCINE-RICH REPEAT AND IQ DOMAIN-CONTAINING PROTEIN 1"/>
    <property type="match status" value="1"/>
</dbReference>
<sequence>MALARTTTANKPKGPIKSERNRAAAARASTGAGPASSTSSAFYKKRAQGKSRPADSNAAASGSNHVKRSRDAQPAVQRSGSQKKAAGPQGGAPSQAGENDDKGNDDDEDDDEEEDESESGNEDIRSKTALSLAGHQLPPLAALVDTLAQFHYLQRLDLSSIQPSETSPKGLNTLTWLAKAVFRSKASTKGKGRAFGDNLTWLNLSSNPHLTAENCIGLEALEELCVLTLSHCALTSVPPSITPLRNLKALVLNNNAITSLSASFPHLPELNSLILSHNEIESLPASLPAALPALKKLSLGHNKLQGPQSLPDFSLCLALREVRLNDNPGLRGLPAHVKNWGKGADGKTAPGLELLELKDCGLDTWASLSTLVEAEDGKESQPRLRRKGLTQLLLKGNGVTGEEGYKERILQVHPTLRVLDNERLQPRGRPAEKDDAVKEGKKQQRVQRGRREVEADDSVDEEEEDDDEAAQMAAEMRALRRGKPAPKSSAGKSRNEESDSDDDEDDDEATQMAAEMRALRRGQAPLSRSDAKSHASKSKPNGKAPPTKKPPTARAEDADDRSKPKHKRGSRSGKKASKPNPDATASSTTTKPEKTNSFFEPVDAAEEKQRLAPIYELSKKRAKIASGRTEVAEGVLEDASSALSKARKKESKAHTELDTFDDATPAQRVKSTPAKAASKKPVEKAEKQNTSVAGIIDLRKQAKSADRGGKKRKIGSEADADGAKKKARASLLVVAESVGEGGKSKPSDAFGSGGDAWGGGGAWA</sequence>
<evidence type="ECO:0000256" key="2">
    <source>
        <dbReference type="ARBA" id="ARBA00022737"/>
    </source>
</evidence>
<dbReference type="InterPro" id="IPR001611">
    <property type="entry name" value="Leu-rich_rpt"/>
</dbReference>
<protein>
    <recommendedName>
        <fullName evidence="6">L domain-like protein</fullName>
    </recommendedName>
</protein>
<dbReference type="Pfam" id="PF13855">
    <property type="entry name" value="LRR_8"/>
    <property type="match status" value="1"/>
</dbReference>
<reference evidence="4 5" key="1">
    <citation type="submission" date="2017-02" db="EMBL/GenBank/DDBJ databases">
        <authorList>
            <person name="Peterson S.W."/>
        </authorList>
    </citation>
    <scope>NUCLEOTIDE SEQUENCE [LARGE SCALE GENOMIC DNA]</scope>
    <source>
        <strain evidence="4 5">SRS1_H2-8</strain>
    </source>
</reference>
<dbReference type="Proteomes" id="UP000239563">
    <property type="component" value="Chromosome III"/>
</dbReference>
<feature type="compositionally biased region" description="Basic and acidic residues" evidence="3">
    <location>
        <begin position="420"/>
        <end position="442"/>
    </location>
</feature>
<gene>
    <name evidence="4" type="ORF">SRS1_12839</name>
</gene>
<feature type="compositionally biased region" description="Polar residues" evidence="3">
    <location>
        <begin position="1"/>
        <end position="10"/>
    </location>
</feature>
<dbReference type="SUPFAM" id="SSF52047">
    <property type="entry name" value="RNI-like"/>
    <property type="match status" value="1"/>
</dbReference>
<evidence type="ECO:0000313" key="4">
    <source>
        <dbReference type="EMBL" id="SJX61855.1"/>
    </source>
</evidence>
<dbReference type="Gene3D" id="3.80.10.10">
    <property type="entry name" value="Ribonuclease Inhibitor"/>
    <property type="match status" value="3"/>
</dbReference>
<feature type="compositionally biased region" description="Basic and acidic residues" evidence="3">
    <location>
        <begin position="697"/>
        <end position="708"/>
    </location>
</feature>
<dbReference type="EMBL" id="LT795056">
    <property type="protein sequence ID" value="SJX61855.1"/>
    <property type="molecule type" value="Genomic_DNA"/>
</dbReference>
<feature type="compositionally biased region" description="Acidic residues" evidence="3">
    <location>
        <begin position="454"/>
        <end position="469"/>
    </location>
</feature>
<accession>A0A2N8U9Z2</accession>
<keyword evidence="2" id="KW-0677">Repeat</keyword>
<evidence type="ECO:0000256" key="3">
    <source>
        <dbReference type="SAM" id="MobiDB-lite"/>
    </source>
</evidence>
<feature type="region of interest" description="Disordered" evidence="3">
    <location>
        <begin position="623"/>
        <end position="764"/>
    </location>
</feature>
<dbReference type="PROSITE" id="PS51450">
    <property type="entry name" value="LRR"/>
    <property type="match status" value="2"/>
</dbReference>
<evidence type="ECO:0000256" key="1">
    <source>
        <dbReference type="ARBA" id="ARBA00022614"/>
    </source>
</evidence>
<feature type="compositionally biased region" description="Polar residues" evidence="3">
    <location>
        <begin position="583"/>
        <end position="598"/>
    </location>
</feature>
<feature type="compositionally biased region" description="Acidic residues" evidence="3">
    <location>
        <begin position="103"/>
        <end position="121"/>
    </location>
</feature>
<dbReference type="InterPro" id="IPR003591">
    <property type="entry name" value="Leu-rich_rpt_typical-subtyp"/>
</dbReference>
<feature type="region of interest" description="Disordered" evidence="3">
    <location>
        <begin position="1"/>
        <end position="124"/>
    </location>
</feature>
<feature type="compositionally biased region" description="Gly residues" evidence="3">
    <location>
        <begin position="751"/>
        <end position="764"/>
    </location>
</feature>
<dbReference type="InterPro" id="IPR050836">
    <property type="entry name" value="SDS22/Internalin_LRR"/>
</dbReference>
<evidence type="ECO:0000313" key="5">
    <source>
        <dbReference type="Proteomes" id="UP000239563"/>
    </source>
</evidence>
<feature type="region of interest" description="Disordered" evidence="3">
    <location>
        <begin position="420"/>
        <end position="611"/>
    </location>
</feature>
<feature type="compositionally biased region" description="Acidic residues" evidence="3">
    <location>
        <begin position="498"/>
        <end position="509"/>
    </location>
</feature>